<comment type="similarity">
    <text evidence="2">Belongs to the HPPK family.</text>
</comment>
<proteinExistence type="inferred from homology"/>
<evidence type="ECO:0000313" key="15">
    <source>
        <dbReference type="Proteomes" id="UP000599523"/>
    </source>
</evidence>
<evidence type="ECO:0000256" key="9">
    <source>
        <dbReference type="ARBA" id="ARBA00022909"/>
    </source>
</evidence>
<accession>A0A972JB16</accession>
<evidence type="ECO:0000256" key="3">
    <source>
        <dbReference type="ARBA" id="ARBA00013253"/>
    </source>
</evidence>
<dbReference type="EMBL" id="WTVM01000066">
    <property type="protein sequence ID" value="NMG03653.1"/>
    <property type="molecule type" value="Genomic_DNA"/>
</dbReference>
<evidence type="ECO:0000256" key="4">
    <source>
        <dbReference type="ARBA" id="ARBA00016218"/>
    </source>
</evidence>
<dbReference type="AlphaFoldDB" id="A0A972JB16"/>
<dbReference type="Proteomes" id="UP000599523">
    <property type="component" value="Unassembled WGS sequence"/>
</dbReference>
<dbReference type="RefSeq" id="WP_168988364.1">
    <property type="nucleotide sequence ID" value="NZ_CAWPHM010000293.1"/>
</dbReference>
<protein>
    <recommendedName>
        <fullName evidence="4">2-amino-4-hydroxy-6-hydroxymethyldihydropteridine pyrophosphokinase</fullName>
        <ecNumber evidence="3">2.7.6.3</ecNumber>
    </recommendedName>
    <alternativeName>
        <fullName evidence="11">6-hydroxymethyl-7,8-dihydropterin pyrophosphokinase</fullName>
    </alternativeName>
    <alternativeName>
        <fullName evidence="12">7,8-dihydro-6-hydroxymethylpterin-pyrophosphokinase</fullName>
    </alternativeName>
</protein>
<keyword evidence="9" id="KW-0289">Folate biosynthesis</keyword>
<dbReference type="NCBIfam" id="TIGR01498">
    <property type="entry name" value="folK"/>
    <property type="match status" value="1"/>
</dbReference>
<dbReference type="GO" id="GO:0046656">
    <property type="term" value="P:folic acid biosynthetic process"/>
    <property type="evidence" value="ECO:0007669"/>
    <property type="project" value="UniProtKB-KW"/>
</dbReference>
<organism evidence="14 15">
    <name type="scientific">Azoarcus taiwanensis</name>
    <dbReference type="NCBI Taxonomy" id="666964"/>
    <lineage>
        <taxon>Bacteria</taxon>
        <taxon>Pseudomonadati</taxon>
        <taxon>Pseudomonadota</taxon>
        <taxon>Betaproteobacteria</taxon>
        <taxon>Rhodocyclales</taxon>
        <taxon>Zoogloeaceae</taxon>
        <taxon>Azoarcus</taxon>
    </lineage>
</organism>
<comment type="function">
    <text evidence="10">Catalyzes the transfer of pyrophosphate from adenosine triphosphate (ATP) to 6-hydroxymethyl-7,8-dihydropterin, an enzymatic step in folate biosynthesis pathway.</text>
</comment>
<evidence type="ECO:0000256" key="1">
    <source>
        <dbReference type="ARBA" id="ARBA00005051"/>
    </source>
</evidence>
<evidence type="ECO:0000256" key="10">
    <source>
        <dbReference type="ARBA" id="ARBA00029409"/>
    </source>
</evidence>
<evidence type="ECO:0000256" key="2">
    <source>
        <dbReference type="ARBA" id="ARBA00005810"/>
    </source>
</evidence>
<evidence type="ECO:0000259" key="13">
    <source>
        <dbReference type="Pfam" id="PF01288"/>
    </source>
</evidence>
<name>A0A972JB16_9RHOO</name>
<dbReference type="GO" id="GO:0003848">
    <property type="term" value="F:2-amino-4-hydroxy-6-hydroxymethyldihydropteridine diphosphokinase activity"/>
    <property type="evidence" value="ECO:0007669"/>
    <property type="project" value="UniProtKB-EC"/>
</dbReference>
<dbReference type="GO" id="GO:0005524">
    <property type="term" value="F:ATP binding"/>
    <property type="evidence" value="ECO:0007669"/>
    <property type="project" value="UniProtKB-KW"/>
</dbReference>
<sequence length="175" mass="19050">MTQDTRAFIAFGANLGDAVQAHTDAIRAINALPSTRVYARSSLYRSAPVGVLGHPDYINAVLEVRTELAPHTLLDALLAIEQHHGRTRSVTVSPRTMDLDLLLFGNAQIDSATLKIPHPRMHMRAFVLLPLAEIDPALEIPGLGPLSRLLDKVADQVIHRLPPPGTTHTMENALP</sequence>
<dbReference type="PANTHER" id="PTHR43071">
    <property type="entry name" value="2-AMINO-4-HYDROXY-6-HYDROXYMETHYLDIHYDROPTERIDINE PYROPHOSPHOKINASE"/>
    <property type="match status" value="1"/>
</dbReference>
<keyword evidence="7" id="KW-0418">Kinase</keyword>
<dbReference type="EC" id="2.7.6.3" evidence="3"/>
<dbReference type="Gene3D" id="3.30.70.560">
    <property type="entry name" value="7,8-Dihydro-6-hydroxymethylpterin-pyrophosphokinase HPPK"/>
    <property type="match status" value="1"/>
</dbReference>
<evidence type="ECO:0000313" key="14">
    <source>
        <dbReference type="EMBL" id="NMG03653.1"/>
    </source>
</evidence>
<comment type="caution">
    <text evidence="14">The sequence shown here is derived from an EMBL/GenBank/DDBJ whole genome shotgun (WGS) entry which is preliminary data.</text>
</comment>
<evidence type="ECO:0000256" key="7">
    <source>
        <dbReference type="ARBA" id="ARBA00022777"/>
    </source>
</evidence>
<evidence type="ECO:0000256" key="5">
    <source>
        <dbReference type="ARBA" id="ARBA00022679"/>
    </source>
</evidence>
<evidence type="ECO:0000256" key="11">
    <source>
        <dbReference type="ARBA" id="ARBA00029766"/>
    </source>
</evidence>
<dbReference type="CDD" id="cd00483">
    <property type="entry name" value="HPPK"/>
    <property type="match status" value="1"/>
</dbReference>
<keyword evidence="6" id="KW-0547">Nucleotide-binding</keyword>
<comment type="pathway">
    <text evidence="1">Cofactor biosynthesis; tetrahydrofolate biosynthesis; 2-amino-4-hydroxy-6-hydroxymethyl-7,8-dihydropteridine diphosphate from 7,8-dihydroneopterin triphosphate: step 4/4.</text>
</comment>
<gene>
    <name evidence="14" type="primary">folK</name>
    <name evidence="14" type="ORF">GPA21_11810</name>
</gene>
<feature type="domain" description="7,8-dihydro-6-hydroxymethylpterin-pyrophosphokinase" evidence="13">
    <location>
        <begin position="8"/>
        <end position="136"/>
    </location>
</feature>
<keyword evidence="15" id="KW-1185">Reference proteome</keyword>
<dbReference type="Pfam" id="PF01288">
    <property type="entry name" value="HPPK"/>
    <property type="match status" value="1"/>
</dbReference>
<dbReference type="PANTHER" id="PTHR43071:SF1">
    <property type="entry name" value="2-AMINO-4-HYDROXY-6-HYDROXYMETHYLDIHYDROPTERIDINE PYROPHOSPHOKINASE"/>
    <property type="match status" value="1"/>
</dbReference>
<reference evidence="14" key="1">
    <citation type="submission" date="2019-12" db="EMBL/GenBank/DDBJ databases">
        <title>Comparative genomics gives insights into the taxonomy of the Azoarcus-Aromatoleum group and reveals separate origins of nif in the plant-associated Azoarcus and non-plant-associated Aromatoleum sub-groups.</title>
        <authorList>
            <person name="Lafos M."/>
            <person name="Maluk M."/>
            <person name="Batista M."/>
            <person name="Junghare M."/>
            <person name="Carmona M."/>
            <person name="Faoro H."/>
            <person name="Cruz L.M."/>
            <person name="Battistoni F."/>
            <person name="De Souza E."/>
            <person name="Pedrosa F."/>
            <person name="Chen W.-M."/>
            <person name="Poole P.S."/>
            <person name="Dixon R.A."/>
            <person name="James E.K."/>
        </authorList>
    </citation>
    <scope>NUCLEOTIDE SEQUENCE</scope>
    <source>
        <strain evidence="14">NSC3</strain>
    </source>
</reference>
<evidence type="ECO:0000256" key="6">
    <source>
        <dbReference type="ARBA" id="ARBA00022741"/>
    </source>
</evidence>
<dbReference type="InterPro" id="IPR035907">
    <property type="entry name" value="Hppk_sf"/>
</dbReference>
<dbReference type="SUPFAM" id="SSF55083">
    <property type="entry name" value="6-hydroxymethyl-7,8-dihydropterin pyrophosphokinase, HPPK"/>
    <property type="match status" value="1"/>
</dbReference>
<keyword evidence="8" id="KW-0067">ATP-binding</keyword>
<dbReference type="GO" id="GO:0016301">
    <property type="term" value="F:kinase activity"/>
    <property type="evidence" value="ECO:0007669"/>
    <property type="project" value="UniProtKB-KW"/>
</dbReference>
<keyword evidence="5 14" id="KW-0808">Transferase</keyword>
<dbReference type="InterPro" id="IPR000550">
    <property type="entry name" value="Hppk"/>
</dbReference>
<evidence type="ECO:0000256" key="12">
    <source>
        <dbReference type="ARBA" id="ARBA00033413"/>
    </source>
</evidence>
<evidence type="ECO:0000256" key="8">
    <source>
        <dbReference type="ARBA" id="ARBA00022840"/>
    </source>
</evidence>